<keyword evidence="2" id="KW-1185">Reference proteome</keyword>
<dbReference type="EMBL" id="SJPP01000003">
    <property type="protein sequence ID" value="TWU06996.1"/>
    <property type="molecule type" value="Genomic_DNA"/>
</dbReference>
<accession>A0A5C6B6U2</accession>
<dbReference type="RefSeq" id="WP_146373829.1">
    <property type="nucleotide sequence ID" value="NZ_SJPP01000003.1"/>
</dbReference>
<dbReference type="AlphaFoldDB" id="A0A5C6B6U2"/>
<name>A0A5C6B6U2_9PLAN</name>
<organism evidence="1 2">
    <name type="scientific">Symmachiella macrocystis</name>
    <dbReference type="NCBI Taxonomy" id="2527985"/>
    <lineage>
        <taxon>Bacteria</taxon>
        <taxon>Pseudomonadati</taxon>
        <taxon>Planctomycetota</taxon>
        <taxon>Planctomycetia</taxon>
        <taxon>Planctomycetales</taxon>
        <taxon>Planctomycetaceae</taxon>
        <taxon>Symmachiella</taxon>
    </lineage>
</organism>
<gene>
    <name evidence="1" type="ORF">CA54_54000</name>
</gene>
<reference evidence="1 2" key="1">
    <citation type="submission" date="2019-02" db="EMBL/GenBank/DDBJ databases">
        <title>Deep-cultivation of Planctomycetes and their phenomic and genomic characterization uncovers novel biology.</title>
        <authorList>
            <person name="Wiegand S."/>
            <person name="Jogler M."/>
            <person name="Boedeker C."/>
            <person name="Pinto D."/>
            <person name="Vollmers J."/>
            <person name="Rivas-Marin E."/>
            <person name="Kohn T."/>
            <person name="Peeters S.H."/>
            <person name="Heuer A."/>
            <person name="Rast P."/>
            <person name="Oberbeckmann S."/>
            <person name="Bunk B."/>
            <person name="Jeske O."/>
            <person name="Meyerdierks A."/>
            <person name="Storesund J.E."/>
            <person name="Kallscheuer N."/>
            <person name="Luecker S."/>
            <person name="Lage O.M."/>
            <person name="Pohl T."/>
            <person name="Merkel B.J."/>
            <person name="Hornburger P."/>
            <person name="Mueller R.-W."/>
            <person name="Bruemmer F."/>
            <person name="Labrenz M."/>
            <person name="Spormann A.M."/>
            <person name="Op Den Camp H."/>
            <person name="Overmann J."/>
            <person name="Amann R."/>
            <person name="Jetten M.S.M."/>
            <person name="Mascher T."/>
            <person name="Medema M.H."/>
            <person name="Devos D.P."/>
            <person name="Kaster A.-K."/>
            <person name="Ovreas L."/>
            <person name="Rohde M."/>
            <person name="Galperin M.Y."/>
            <person name="Jogler C."/>
        </authorList>
    </citation>
    <scope>NUCLEOTIDE SEQUENCE [LARGE SCALE GENOMIC DNA]</scope>
    <source>
        <strain evidence="1 2">CA54</strain>
    </source>
</reference>
<proteinExistence type="predicted"/>
<dbReference type="Proteomes" id="UP000320735">
    <property type="component" value="Unassembled WGS sequence"/>
</dbReference>
<sequence length="289" mass="32697">MTAIQRLIMVLAIISCWGCSPPVPELPATIGFPAGTGRIEVRKKLGDVVGGIGDRHNRIHTSIVYVKEDGGDVVLPLHTPSFHKGRALATVALRGDGKSYWRDVTGPQQVDVYVDSKAVDREEFDEIAKSFRDNLEAIQVAYLNMLDSYDEEPVLMSLNYYDVSMFRERKYYWSQNTGVYFQQHPTGANVFFRVPLRERGPAVIWIGQILVDGQHLLMCDLTHLDQHPNYSLSFEKAFKGADLKNMIEECTDIHGNRLSDLFAITYIPVREFENRAKLESQKFTAPASK</sequence>
<protein>
    <submittedName>
        <fullName evidence="1">Uncharacterized protein</fullName>
    </submittedName>
</protein>
<comment type="caution">
    <text evidence="1">The sequence shown here is derived from an EMBL/GenBank/DDBJ whole genome shotgun (WGS) entry which is preliminary data.</text>
</comment>
<evidence type="ECO:0000313" key="1">
    <source>
        <dbReference type="EMBL" id="TWU06996.1"/>
    </source>
</evidence>
<evidence type="ECO:0000313" key="2">
    <source>
        <dbReference type="Proteomes" id="UP000320735"/>
    </source>
</evidence>